<accession>A0ABQ1UM89</accession>
<dbReference type="EMBL" id="BMHT01000006">
    <property type="protein sequence ID" value="GGF20034.1"/>
    <property type="molecule type" value="Genomic_DNA"/>
</dbReference>
<dbReference type="Proteomes" id="UP000632273">
    <property type="component" value="Unassembled WGS sequence"/>
</dbReference>
<keyword evidence="6" id="KW-1185">Reference proteome</keyword>
<dbReference type="InterPro" id="IPR050204">
    <property type="entry name" value="AraC_XylS_family_regulators"/>
</dbReference>
<reference evidence="6" key="1">
    <citation type="journal article" date="2019" name="Int. J. Syst. Evol. Microbiol.">
        <title>The Global Catalogue of Microorganisms (GCM) 10K type strain sequencing project: providing services to taxonomists for standard genome sequencing and annotation.</title>
        <authorList>
            <consortium name="The Broad Institute Genomics Platform"/>
            <consortium name="The Broad Institute Genome Sequencing Center for Infectious Disease"/>
            <person name="Wu L."/>
            <person name="Ma J."/>
        </authorList>
    </citation>
    <scope>NUCLEOTIDE SEQUENCE [LARGE SCALE GENOMIC DNA]</scope>
    <source>
        <strain evidence="6">CGMCC 1.15197</strain>
    </source>
</reference>
<keyword evidence="1" id="KW-0805">Transcription regulation</keyword>
<comment type="caution">
    <text evidence="5">The sequence shown here is derived from an EMBL/GenBank/DDBJ whole genome shotgun (WGS) entry which is preliminary data.</text>
</comment>
<dbReference type="InterPro" id="IPR046532">
    <property type="entry name" value="DUF6597"/>
</dbReference>
<evidence type="ECO:0000313" key="6">
    <source>
        <dbReference type="Proteomes" id="UP000632273"/>
    </source>
</evidence>
<sequence>MIYQQLPPHPALAPYVKEYLLLHFDFTGLATIPTKLMPARPEHSLIFYPDEVFTKVHAERHQQFVIPHAVVQGQPLTHWQHHYPRRFKVVKVVFQLGGLYHLLGGLPLAELTDATLEAEAVLGSEISTLTQHLMNTAQYAEMINVVDTYLVQRFRRRAVRLEPIDKVSQLLQAPNQSFSLDYLAQQACLSYRQFERKFRDRTGVSPKLFARLVRFNKAQALKEKHPAHDWLTVALACGYADYQHLAKDFKQFAGVTPVTFLREEARAPEYVLHLR</sequence>
<gene>
    <name evidence="5" type="ORF">GCM10011383_34560</name>
</gene>
<name>A0ABQ1UM89_9BACT</name>
<dbReference type="InterPro" id="IPR018060">
    <property type="entry name" value="HTH_AraC"/>
</dbReference>
<evidence type="ECO:0000259" key="4">
    <source>
        <dbReference type="PROSITE" id="PS01124"/>
    </source>
</evidence>
<feature type="domain" description="HTH araC/xylS-type" evidence="4">
    <location>
        <begin position="165"/>
        <end position="263"/>
    </location>
</feature>
<evidence type="ECO:0000256" key="2">
    <source>
        <dbReference type="ARBA" id="ARBA00023125"/>
    </source>
</evidence>
<evidence type="ECO:0000256" key="3">
    <source>
        <dbReference type="ARBA" id="ARBA00023163"/>
    </source>
</evidence>
<dbReference type="SUPFAM" id="SSF46689">
    <property type="entry name" value="Homeodomain-like"/>
    <property type="match status" value="2"/>
</dbReference>
<organism evidence="5 6">
    <name type="scientific">Hymenobacter cavernae</name>
    <dbReference type="NCBI Taxonomy" id="2044852"/>
    <lineage>
        <taxon>Bacteria</taxon>
        <taxon>Pseudomonadati</taxon>
        <taxon>Bacteroidota</taxon>
        <taxon>Cytophagia</taxon>
        <taxon>Cytophagales</taxon>
        <taxon>Hymenobacteraceae</taxon>
        <taxon>Hymenobacter</taxon>
    </lineage>
</organism>
<dbReference type="Pfam" id="PF20240">
    <property type="entry name" value="DUF6597"/>
    <property type="match status" value="1"/>
</dbReference>
<dbReference type="InterPro" id="IPR009057">
    <property type="entry name" value="Homeodomain-like_sf"/>
</dbReference>
<proteinExistence type="predicted"/>
<protein>
    <submittedName>
        <fullName evidence="5">AraC family transcriptional regulator</fullName>
    </submittedName>
</protein>
<keyword evidence="2" id="KW-0238">DNA-binding</keyword>
<dbReference type="PANTHER" id="PTHR46796">
    <property type="entry name" value="HTH-TYPE TRANSCRIPTIONAL ACTIVATOR RHAS-RELATED"/>
    <property type="match status" value="1"/>
</dbReference>
<dbReference type="RefSeq" id="WP_188815280.1">
    <property type="nucleotide sequence ID" value="NZ_BMHT01000006.1"/>
</dbReference>
<dbReference type="Pfam" id="PF12833">
    <property type="entry name" value="HTH_18"/>
    <property type="match status" value="1"/>
</dbReference>
<dbReference type="SMART" id="SM00342">
    <property type="entry name" value="HTH_ARAC"/>
    <property type="match status" value="1"/>
</dbReference>
<dbReference type="PROSITE" id="PS01124">
    <property type="entry name" value="HTH_ARAC_FAMILY_2"/>
    <property type="match status" value="1"/>
</dbReference>
<keyword evidence="3" id="KW-0804">Transcription</keyword>
<evidence type="ECO:0000313" key="5">
    <source>
        <dbReference type="EMBL" id="GGF20034.1"/>
    </source>
</evidence>
<dbReference type="Gene3D" id="1.10.10.60">
    <property type="entry name" value="Homeodomain-like"/>
    <property type="match status" value="1"/>
</dbReference>
<evidence type="ECO:0000256" key="1">
    <source>
        <dbReference type="ARBA" id="ARBA00023015"/>
    </source>
</evidence>